<keyword evidence="1" id="KW-1133">Transmembrane helix</keyword>
<evidence type="ECO:0000313" key="3">
    <source>
        <dbReference type="Proteomes" id="UP000324222"/>
    </source>
</evidence>
<sequence>MPSVSLDQYFRALFTTTAAAAAAAAAVVLLLVEDGCRPRGASRHQLVGGGSRGSRPSKQIYEAPPLAAAAAAAVTDAP</sequence>
<dbReference type="Proteomes" id="UP000324222">
    <property type="component" value="Unassembled WGS sequence"/>
</dbReference>
<keyword evidence="3" id="KW-1185">Reference proteome</keyword>
<feature type="transmembrane region" description="Helical" evidence="1">
    <location>
        <begin position="12"/>
        <end position="32"/>
    </location>
</feature>
<gene>
    <name evidence="2" type="ORF">E2C01_059283</name>
</gene>
<accession>A0A5B7H8N5</accession>
<proteinExistence type="predicted"/>
<organism evidence="2 3">
    <name type="scientific">Portunus trituberculatus</name>
    <name type="common">Swimming crab</name>
    <name type="synonym">Neptunus trituberculatus</name>
    <dbReference type="NCBI Taxonomy" id="210409"/>
    <lineage>
        <taxon>Eukaryota</taxon>
        <taxon>Metazoa</taxon>
        <taxon>Ecdysozoa</taxon>
        <taxon>Arthropoda</taxon>
        <taxon>Crustacea</taxon>
        <taxon>Multicrustacea</taxon>
        <taxon>Malacostraca</taxon>
        <taxon>Eumalacostraca</taxon>
        <taxon>Eucarida</taxon>
        <taxon>Decapoda</taxon>
        <taxon>Pleocyemata</taxon>
        <taxon>Brachyura</taxon>
        <taxon>Eubrachyura</taxon>
        <taxon>Portunoidea</taxon>
        <taxon>Portunidae</taxon>
        <taxon>Portuninae</taxon>
        <taxon>Portunus</taxon>
    </lineage>
</organism>
<keyword evidence="1" id="KW-0812">Transmembrane</keyword>
<comment type="caution">
    <text evidence="2">The sequence shown here is derived from an EMBL/GenBank/DDBJ whole genome shotgun (WGS) entry which is preliminary data.</text>
</comment>
<reference evidence="2 3" key="1">
    <citation type="submission" date="2019-05" db="EMBL/GenBank/DDBJ databases">
        <title>Another draft genome of Portunus trituberculatus and its Hox gene families provides insights of decapod evolution.</title>
        <authorList>
            <person name="Jeong J.-H."/>
            <person name="Song I."/>
            <person name="Kim S."/>
            <person name="Choi T."/>
            <person name="Kim D."/>
            <person name="Ryu S."/>
            <person name="Kim W."/>
        </authorList>
    </citation>
    <scope>NUCLEOTIDE SEQUENCE [LARGE SCALE GENOMIC DNA]</scope>
    <source>
        <tissue evidence="2">Muscle</tissue>
    </source>
</reference>
<evidence type="ECO:0000256" key="1">
    <source>
        <dbReference type="SAM" id="Phobius"/>
    </source>
</evidence>
<dbReference type="EMBL" id="VSRR010022991">
    <property type="protein sequence ID" value="MPC65154.1"/>
    <property type="molecule type" value="Genomic_DNA"/>
</dbReference>
<name>A0A5B7H8N5_PORTR</name>
<evidence type="ECO:0000313" key="2">
    <source>
        <dbReference type="EMBL" id="MPC65154.1"/>
    </source>
</evidence>
<protein>
    <submittedName>
        <fullName evidence="2">Uncharacterized protein</fullName>
    </submittedName>
</protein>
<dbReference type="AlphaFoldDB" id="A0A5B7H8N5"/>
<keyword evidence="1" id="KW-0472">Membrane</keyword>